<dbReference type="AlphaFoldDB" id="A0AA41QCF9"/>
<reference evidence="1" key="1">
    <citation type="submission" date="2022-01" db="EMBL/GenBank/DDBJ databases">
        <title>Antribacter sp. nov., isolated from Guizhou of China.</title>
        <authorList>
            <person name="Chengliang C."/>
            <person name="Ya Z."/>
        </authorList>
    </citation>
    <scope>NUCLEOTIDE SEQUENCE</scope>
    <source>
        <strain evidence="1">KLBMP 9083</strain>
    </source>
</reference>
<evidence type="ECO:0000313" key="1">
    <source>
        <dbReference type="EMBL" id="MCF4119547.1"/>
    </source>
</evidence>
<dbReference type="RefSeq" id="WP_236087240.1">
    <property type="nucleotide sequence ID" value="NZ_JAKGSG010000005.1"/>
</dbReference>
<evidence type="ECO:0000313" key="2">
    <source>
        <dbReference type="Proteomes" id="UP001165405"/>
    </source>
</evidence>
<dbReference type="EMBL" id="JAKGSG010000005">
    <property type="protein sequence ID" value="MCF4119547.1"/>
    <property type="molecule type" value="Genomic_DNA"/>
</dbReference>
<keyword evidence="2" id="KW-1185">Reference proteome</keyword>
<comment type="caution">
    <text evidence="1">The sequence shown here is derived from an EMBL/GenBank/DDBJ whole genome shotgun (WGS) entry which is preliminary data.</text>
</comment>
<name>A0AA41QCF9_9MICO</name>
<gene>
    <name evidence="1" type="ORF">L1785_00960</name>
</gene>
<accession>A0AA41QCF9</accession>
<sequence length="49" mass="5064">MLPGTPASVLLTTHPSALLRVRGRPEWGDALAAFVTDLRTAADAAGFTA</sequence>
<organism evidence="1 2">
    <name type="scientific">Antribacter soli</name>
    <dbReference type="NCBI Taxonomy" id="2910976"/>
    <lineage>
        <taxon>Bacteria</taxon>
        <taxon>Bacillati</taxon>
        <taxon>Actinomycetota</taxon>
        <taxon>Actinomycetes</taxon>
        <taxon>Micrococcales</taxon>
        <taxon>Promicromonosporaceae</taxon>
        <taxon>Antribacter</taxon>
    </lineage>
</organism>
<proteinExistence type="predicted"/>
<dbReference type="Proteomes" id="UP001165405">
    <property type="component" value="Unassembled WGS sequence"/>
</dbReference>
<protein>
    <submittedName>
        <fullName evidence="1">Uncharacterized protein</fullName>
    </submittedName>
</protein>